<keyword evidence="2 6" id="KW-0813">Transport</keyword>
<evidence type="ECO:0000256" key="6">
    <source>
        <dbReference type="RuleBase" id="RU363032"/>
    </source>
</evidence>
<organism evidence="9 10">
    <name type="scientific">Leifsonia kafniensis</name>
    <dbReference type="NCBI Taxonomy" id="475957"/>
    <lineage>
        <taxon>Bacteria</taxon>
        <taxon>Bacillati</taxon>
        <taxon>Actinomycetota</taxon>
        <taxon>Actinomycetes</taxon>
        <taxon>Micrococcales</taxon>
        <taxon>Microbacteriaceae</taxon>
        <taxon>Leifsonia</taxon>
    </lineage>
</organism>
<feature type="region of interest" description="Disordered" evidence="7">
    <location>
        <begin position="210"/>
        <end position="247"/>
    </location>
</feature>
<evidence type="ECO:0000256" key="3">
    <source>
        <dbReference type="ARBA" id="ARBA00022692"/>
    </source>
</evidence>
<dbReference type="EMBL" id="BAABCN010000002">
    <property type="protein sequence ID" value="GAA3864365.1"/>
    <property type="molecule type" value="Genomic_DNA"/>
</dbReference>
<feature type="transmembrane region" description="Helical" evidence="6">
    <location>
        <begin position="16"/>
        <end position="38"/>
    </location>
</feature>
<evidence type="ECO:0000259" key="8">
    <source>
        <dbReference type="PROSITE" id="PS50928"/>
    </source>
</evidence>
<keyword evidence="4 6" id="KW-1133">Transmembrane helix</keyword>
<dbReference type="RefSeq" id="WP_345061994.1">
    <property type="nucleotide sequence ID" value="NZ_BAABCN010000002.1"/>
</dbReference>
<dbReference type="InterPro" id="IPR035906">
    <property type="entry name" value="MetI-like_sf"/>
</dbReference>
<dbReference type="CDD" id="cd06261">
    <property type="entry name" value="TM_PBP2"/>
    <property type="match status" value="1"/>
</dbReference>
<feature type="transmembrane region" description="Helical" evidence="6">
    <location>
        <begin position="81"/>
        <end position="100"/>
    </location>
</feature>
<gene>
    <name evidence="9" type="ORF">GCM10022381_05310</name>
</gene>
<keyword evidence="10" id="KW-1185">Reference proteome</keyword>
<comment type="caution">
    <text evidence="9">The sequence shown here is derived from an EMBL/GenBank/DDBJ whole genome shotgun (WGS) entry which is preliminary data.</text>
</comment>
<evidence type="ECO:0000313" key="9">
    <source>
        <dbReference type="EMBL" id="GAA3864365.1"/>
    </source>
</evidence>
<evidence type="ECO:0000256" key="4">
    <source>
        <dbReference type="ARBA" id="ARBA00022989"/>
    </source>
</evidence>
<dbReference type="Proteomes" id="UP001501803">
    <property type="component" value="Unassembled WGS sequence"/>
</dbReference>
<keyword evidence="3 6" id="KW-0812">Transmembrane</keyword>
<proteinExistence type="inferred from homology"/>
<dbReference type="PANTHER" id="PTHR30177">
    <property type="entry name" value="GLYCINE BETAINE/L-PROLINE TRANSPORT SYSTEM PERMEASE PROTEIN PROW"/>
    <property type="match status" value="1"/>
</dbReference>
<comment type="similarity">
    <text evidence="6">Belongs to the binding-protein-dependent transport system permease family.</text>
</comment>
<accession>A0ABP7K5Z8</accession>
<keyword evidence="5 6" id="KW-0472">Membrane</keyword>
<feature type="domain" description="ABC transmembrane type-1" evidence="8">
    <location>
        <begin position="15"/>
        <end position="202"/>
    </location>
</feature>
<feature type="transmembrane region" description="Helical" evidence="6">
    <location>
        <begin position="136"/>
        <end position="159"/>
    </location>
</feature>
<evidence type="ECO:0000256" key="5">
    <source>
        <dbReference type="ARBA" id="ARBA00023136"/>
    </source>
</evidence>
<evidence type="ECO:0000256" key="1">
    <source>
        <dbReference type="ARBA" id="ARBA00004141"/>
    </source>
</evidence>
<evidence type="ECO:0000313" key="10">
    <source>
        <dbReference type="Proteomes" id="UP001501803"/>
    </source>
</evidence>
<dbReference type="InterPro" id="IPR051204">
    <property type="entry name" value="ABC_transp_perm/SBD"/>
</dbReference>
<evidence type="ECO:0000256" key="2">
    <source>
        <dbReference type="ARBA" id="ARBA00022448"/>
    </source>
</evidence>
<dbReference type="PROSITE" id="PS50928">
    <property type="entry name" value="ABC_TM1"/>
    <property type="match status" value="1"/>
</dbReference>
<dbReference type="Pfam" id="PF00528">
    <property type="entry name" value="BPD_transp_1"/>
    <property type="match status" value="1"/>
</dbReference>
<comment type="subcellular location">
    <subcellularLocation>
        <location evidence="6">Cell membrane</location>
        <topology evidence="6">Multi-pass membrane protein</topology>
    </subcellularLocation>
    <subcellularLocation>
        <location evidence="1">Membrane</location>
        <topology evidence="1">Multi-pass membrane protein</topology>
    </subcellularLocation>
</comment>
<feature type="compositionally biased region" description="Polar residues" evidence="7">
    <location>
        <begin position="214"/>
        <end position="238"/>
    </location>
</feature>
<sequence>MTWIWSNLDLLGELTLIHLSLCLPAIVLSFLIAIPLGWLANRYRLSRGLLLTICGLLYAIPSFPLLVTLPVIVGVEVRSPANLVIALTIYGVALMVRVVADGLAAVDADVRQSAVAVGFSAWTAFWKVELPLAGPVLVAGIRVVTVSTVSLATVGALIGIQSLGSLFTDGFQRGIDAEIVAGIVLTVGVALVLDALVVVLGRTLMPWTRHQKSNRNGTSNGYTTGSPNGSPQPDQPTKSDPEPAVTS</sequence>
<evidence type="ECO:0000256" key="7">
    <source>
        <dbReference type="SAM" id="MobiDB-lite"/>
    </source>
</evidence>
<reference evidence="10" key="1">
    <citation type="journal article" date="2019" name="Int. J. Syst. Evol. Microbiol.">
        <title>The Global Catalogue of Microorganisms (GCM) 10K type strain sequencing project: providing services to taxonomists for standard genome sequencing and annotation.</title>
        <authorList>
            <consortium name="The Broad Institute Genomics Platform"/>
            <consortium name="The Broad Institute Genome Sequencing Center for Infectious Disease"/>
            <person name="Wu L."/>
            <person name="Ma J."/>
        </authorList>
    </citation>
    <scope>NUCLEOTIDE SEQUENCE [LARGE SCALE GENOMIC DNA]</scope>
    <source>
        <strain evidence="10">JCM 17021</strain>
    </source>
</reference>
<feature type="transmembrane region" description="Helical" evidence="6">
    <location>
        <begin position="179"/>
        <end position="205"/>
    </location>
</feature>
<dbReference type="Gene3D" id="1.10.3720.10">
    <property type="entry name" value="MetI-like"/>
    <property type="match status" value="1"/>
</dbReference>
<dbReference type="PANTHER" id="PTHR30177:SF4">
    <property type="entry name" value="OSMOPROTECTANT IMPORT PERMEASE PROTEIN OSMW"/>
    <property type="match status" value="1"/>
</dbReference>
<protein>
    <submittedName>
        <fullName evidence="9">ABC transporter permease subunit</fullName>
    </submittedName>
</protein>
<feature type="transmembrane region" description="Helical" evidence="6">
    <location>
        <begin position="50"/>
        <end position="75"/>
    </location>
</feature>
<name>A0ABP7K5Z8_9MICO</name>
<dbReference type="SUPFAM" id="SSF161098">
    <property type="entry name" value="MetI-like"/>
    <property type="match status" value="1"/>
</dbReference>
<dbReference type="InterPro" id="IPR000515">
    <property type="entry name" value="MetI-like"/>
</dbReference>